<reference evidence="5" key="1">
    <citation type="submission" date="2023-03" db="EMBL/GenBank/DDBJ databases">
        <title>Massive genome expansion in bonnet fungi (Mycena s.s.) driven by repeated elements and novel gene families across ecological guilds.</title>
        <authorList>
            <consortium name="Lawrence Berkeley National Laboratory"/>
            <person name="Harder C.B."/>
            <person name="Miyauchi S."/>
            <person name="Viragh M."/>
            <person name="Kuo A."/>
            <person name="Thoen E."/>
            <person name="Andreopoulos B."/>
            <person name="Lu D."/>
            <person name="Skrede I."/>
            <person name="Drula E."/>
            <person name="Henrissat B."/>
            <person name="Morin E."/>
            <person name="Kohler A."/>
            <person name="Barry K."/>
            <person name="LaButti K."/>
            <person name="Morin E."/>
            <person name="Salamov A."/>
            <person name="Lipzen A."/>
            <person name="Mereny Z."/>
            <person name="Hegedus B."/>
            <person name="Baldrian P."/>
            <person name="Stursova M."/>
            <person name="Weitz H."/>
            <person name="Taylor A."/>
            <person name="Grigoriev I.V."/>
            <person name="Nagy L.G."/>
            <person name="Martin F."/>
            <person name="Kauserud H."/>
        </authorList>
    </citation>
    <scope>NUCLEOTIDE SEQUENCE</scope>
    <source>
        <strain evidence="5">CBHHK067</strain>
    </source>
</reference>
<evidence type="ECO:0000313" key="6">
    <source>
        <dbReference type="Proteomes" id="UP001221757"/>
    </source>
</evidence>
<keyword evidence="1 3" id="KW-0732">Signal</keyword>
<evidence type="ECO:0000313" key="5">
    <source>
        <dbReference type="EMBL" id="KAJ7637809.1"/>
    </source>
</evidence>
<proteinExistence type="predicted"/>
<evidence type="ECO:0000256" key="2">
    <source>
        <dbReference type="SAM" id="MobiDB-lite"/>
    </source>
</evidence>
<keyword evidence="6" id="KW-1185">Reference proteome</keyword>
<evidence type="ECO:0000259" key="4">
    <source>
        <dbReference type="Pfam" id="PF10342"/>
    </source>
</evidence>
<comment type="caution">
    <text evidence="5">The sequence shown here is derived from an EMBL/GenBank/DDBJ whole genome shotgun (WGS) entry which is preliminary data.</text>
</comment>
<dbReference type="AlphaFoldDB" id="A0AAD7C317"/>
<evidence type="ECO:0000256" key="1">
    <source>
        <dbReference type="ARBA" id="ARBA00022729"/>
    </source>
</evidence>
<feature type="region of interest" description="Disordered" evidence="2">
    <location>
        <begin position="109"/>
        <end position="208"/>
    </location>
</feature>
<dbReference type="Pfam" id="PF10342">
    <property type="entry name" value="Kre9_KNH"/>
    <property type="match status" value="1"/>
</dbReference>
<name>A0AAD7C317_MYCRO</name>
<feature type="signal peptide" evidence="3">
    <location>
        <begin position="1"/>
        <end position="18"/>
    </location>
</feature>
<feature type="compositionally biased region" description="Gly residues" evidence="2">
    <location>
        <begin position="115"/>
        <end position="132"/>
    </location>
</feature>
<dbReference type="PANTHER" id="PTHR35185">
    <property type="entry name" value="SERINE/THREONINE-RICH PROTEIN ADG2-RELATED"/>
    <property type="match status" value="1"/>
</dbReference>
<sequence length="229" mass="21448">MFTKICLTLALGVSAALSLSVNPLTSVISGGQTTITWTSTSSDPTFSIELLHPSFNNAFAIANNVNPAANTLTLQIPSVPTGDGYTIEFVNVTDINNVYATSGSFSIGADSSSSGTGGATGGGTGSATGGATGSATSGSTSSTGSAGASATGSGSSSANSTGSVSGSGVKPSSTSGSLSGSGSSRSVTGTSSGSASSSSGTGAPSGAARTVPTGVAALIFALVGATFAL</sequence>
<feature type="domain" description="Yeast cell wall synthesis Kre9/Knh1-like N-terminal" evidence="4">
    <location>
        <begin position="26"/>
        <end position="107"/>
    </location>
</feature>
<gene>
    <name evidence="5" type="ORF">B0H17DRAFT_1216967</name>
</gene>
<dbReference type="Proteomes" id="UP001221757">
    <property type="component" value="Unassembled WGS sequence"/>
</dbReference>
<accession>A0AAD7C317</accession>
<dbReference type="EMBL" id="JARKIE010000450">
    <property type="protein sequence ID" value="KAJ7637809.1"/>
    <property type="molecule type" value="Genomic_DNA"/>
</dbReference>
<feature type="compositionally biased region" description="Low complexity" evidence="2">
    <location>
        <begin position="133"/>
        <end position="208"/>
    </location>
</feature>
<organism evidence="5 6">
    <name type="scientific">Mycena rosella</name>
    <name type="common">Pink bonnet</name>
    <name type="synonym">Agaricus rosellus</name>
    <dbReference type="NCBI Taxonomy" id="1033263"/>
    <lineage>
        <taxon>Eukaryota</taxon>
        <taxon>Fungi</taxon>
        <taxon>Dikarya</taxon>
        <taxon>Basidiomycota</taxon>
        <taxon>Agaricomycotina</taxon>
        <taxon>Agaricomycetes</taxon>
        <taxon>Agaricomycetidae</taxon>
        <taxon>Agaricales</taxon>
        <taxon>Marasmiineae</taxon>
        <taxon>Mycenaceae</taxon>
        <taxon>Mycena</taxon>
    </lineage>
</organism>
<dbReference type="InterPro" id="IPR052479">
    <property type="entry name" value="GPI-anchor_Adhesion_Reg"/>
</dbReference>
<protein>
    <recommendedName>
        <fullName evidence="4">Yeast cell wall synthesis Kre9/Knh1-like N-terminal domain-containing protein</fullName>
    </recommendedName>
</protein>
<dbReference type="InterPro" id="IPR018466">
    <property type="entry name" value="Kre9/Knh1-like_N"/>
</dbReference>
<evidence type="ECO:0000256" key="3">
    <source>
        <dbReference type="SAM" id="SignalP"/>
    </source>
</evidence>
<feature type="chain" id="PRO_5042234003" description="Yeast cell wall synthesis Kre9/Knh1-like N-terminal domain-containing protein" evidence="3">
    <location>
        <begin position="19"/>
        <end position="229"/>
    </location>
</feature>
<dbReference type="PANTHER" id="PTHR35185:SF1">
    <property type="entry name" value="UPF0619 GPI-ANCHORED MEMBRANE PROTEIN C1322.10"/>
    <property type="match status" value="1"/>
</dbReference>